<feature type="transmembrane region" description="Helical" evidence="1">
    <location>
        <begin position="7"/>
        <end position="25"/>
    </location>
</feature>
<dbReference type="STRING" id="474960.SAMN05216180_1333"/>
<organism evidence="2 3">
    <name type="scientific">Hydrogenoanaerobacterium saccharovorans</name>
    <dbReference type="NCBI Taxonomy" id="474960"/>
    <lineage>
        <taxon>Bacteria</taxon>
        <taxon>Bacillati</taxon>
        <taxon>Bacillota</taxon>
        <taxon>Clostridia</taxon>
        <taxon>Eubacteriales</taxon>
        <taxon>Oscillospiraceae</taxon>
        <taxon>Hydrogenoanaerobacterium</taxon>
    </lineage>
</organism>
<keyword evidence="3" id="KW-1185">Reference proteome</keyword>
<dbReference type="RefSeq" id="WP_242943090.1">
    <property type="nucleotide sequence ID" value="NZ_FOCG01000001.1"/>
</dbReference>
<keyword evidence="1" id="KW-0472">Membrane</keyword>
<dbReference type="Proteomes" id="UP000199158">
    <property type="component" value="Unassembled WGS sequence"/>
</dbReference>
<name>A0A1H8AJP0_9FIRM</name>
<protein>
    <submittedName>
        <fullName evidence="2">Putative ABC-transporter type IV</fullName>
    </submittedName>
</protein>
<proteinExistence type="predicted"/>
<evidence type="ECO:0000313" key="2">
    <source>
        <dbReference type="EMBL" id="SEM70019.1"/>
    </source>
</evidence>
<dbReference type="Pfam" id="PF06541">
    <property type="entry name" value="ABC_trans_CmpB"/>
    <property type="match status" value="1"/>
</dbReference>
<keyword evidence="1" id="KW-1133">Transmembrane helix</keyword>
<feature type="transmembrane region" description="Helical" evidence="1">
    <location>
        <begin position="60"/>
        <end position="82"/>
    </location>
</feature>
<reference evidence="2 3" key="1">
    <citation type="submission" date="2016-10" db="EMBL/GenBank/DDBJ databases">
        <authorList>
            <person name="de Groot N.N."/>
        </authorList>
    </citation>
    <scope>NUCLEOTIDE SEQUENCE [LARGE SCALE GENOMIC DNA]</scope>
    <source>
        <strain evidence="2 3">CGMCC 1.5070</strain>
    </source>
</reference>
<evidence type="ECO:0000256" key="1">
    <source>
        <dbReference type="SAM" id="Phobius"/>
    </source>
</evidence>
<gene>
    <name evidence="2" type="ORF">SAMN05216180_1333</name>
</gene>
<sequence length="138" mass="15832">MNRVRNGMLVFLIGCCGYSFIEVVWRKYTHWTMALTGGVCFVILNNLFERCKKICLWKKCLLGALSITGVEFTVGCLVNRLLKWDVWDYSHMRGNVLGQVCPLYTFLWSLLCIPIAGISALLNRFVLEKNSPAKLLHR</sequence>
<feature type="transmembrane region" description="Helical" evidence="1">
    <location>
        <begin position="31"/>
        <end position="48"/>
    </location>
</feature>
<dbReference type="EMBL" id="FOCG01000001">
    <property type="protein sequence ID" value="SEM70019.1"/>
    <property type="molecule type" value="Genomic_DNA"/>
</dbReference>
<keyword evidence="1" id="KW-0812">Transmembrane</keyword>
<dbReference type="InterPro" id="IPR010540">
    <property type="entry name" value="CmpB_TMEM229"/>
</dbReference>
<dbReference type="AlphaFoldDB" id="A0A1H8AJP0"/>
<evidence type="ECO:0000313" key="3">
    <source>
        <dbReference type="Proteomes" id="UP000199158"/>
    </source>
</evidence>
<feature type="transmembrane region" description="Helical" evidence="1">
    <location>
        <begin position="102"/>
        <end position="122"/>
    </location>
</feature>
<accession>A0A1H8AJP0</accession>